<comment type="function">
    <text evidence="5">Component of the kinetochore, a multiprotein complex that assembles on centromeric DNA and attaches chromosomes to spindle microtubules, mediating chromosome segregation and sister chromatid segregation during meiosis and mitosis. Component of the inner kinetochore constitutive centromere-associated network (CCAN), which serves as a structural platform for outer kinetochore assembly.</text>
</comment>
<accession>A0A1B9GZ68</accession>
<feature type="compositionally biased region" description="Low complexity" evidence="7">
    <location>
        <begin position="250"/>
        <end position="261"/>
    </location>
</feature>
<sequence>MSRTPGRTPGRAKRGEETYLPYNADPKKVGTRSNAQMPTNVQLTEDGFEDPEAFFYSPTNTDATNRSLATTAFQTPGGVSTYSAQTPMTAGSVGVLRRTGSRLSGMDYDDEDDEIADDLLVDEDDLRMATPSQNASQRYFPQINPPSVILPTRSRPLVDSPSVNMSFDALPSPSRSLRTPHAVNRSPRKSVASLNQISPSSSTLAKPSSMNGQDRSPLRASRGGVDLGEEEDITSTSIADYSAMSMDISIAASPSRGPTRTSPRRGKTTSPNQSMRNAARKSRSGQNLSMAQGDGNDSRLEDDSRIDDEDRPDVTPDAGRKISRMSTMSKKSNATRNGDDVGDEDLSRDREGSFSDNDNAPDFGYDAGPDNGSELDGFNDTVNDVSIGFDDDDVRQSGNVGALVDDMAAGGGEERADEEGTEDISMEQEAVADEERSGEEEVTPQPKKRGPPKKAAQATRERAPPRPRGVREGSVAAKPRKTRISQIGLEDGYHGNFATRRSKRKHFKPLEWWRNEHFEYARGPGLPVIKEVVTYPEEPPTPFAQRHKRGRTRTGRSISAAPNGKRRKNSLDDDEQEAEDDEQTWDAQTVPSGLVQDYPTKNEVYRRIACIKAQLEPRAVSKGAYQYQKVFGEGQFMAAGVVYIPIGSSKATKPSKDNAYVFYVIQGVVQVTVHRTSFVMAPGGQFLIPRGNEYRIENISPNREVQLFFAQARKLRADESELEPSYATTAAAAGDRLSVSLDENTSKTGATSKRTSKNKDKDV</sequence>
<feature type="region of interest" description="Disordered" evidence="7">
    <location>
        <begin position="169"/>
        <end position="232"/>
    </location>
</feature>
<feature type="region of interest" description="Disordered" evidence="7">
    <location>
        <begin position="737"/>
        <end position="763"/>
    </location>
</feature>
<feature type="compositionally biased region" description="Acidic residues" evidence="7">
    <location>
        <begin position="572"/>
        <end position="584"/>
    </location>
</feature>
<dbReference type="STRING" id="1296120.A0A1B9GZ68"/>
<evidence type="ECO:0000256" key="5">
    <source>
        <dbReference type="ARBA" id="ARBA00057947"/>
    </source>
</evidence>
<keyword evidence="4" id="KW-0539">Nucleus</keyword>
<feature type="domain" description="Mif2/CENP-C cupin" evidence="8">
    <location>
        <begin position="626"/>
        <end position="711"/>
    </location>
</feature>
<name>A0A1B9GZ68_9TREE</name>
<feature type="compositionally biased region" description="Acidic residues" evidence="7">
    <location>
        <begin position="415"/>
        <end position="442"/>
    </location>
</feature>
<evidence type="ECO:0000256" key="7">
    <source>
        <dbReference type="SAM" id="MobiDB-lite"/>
    </source>
</evidence>
<proteinExistence type="inferred from homology"/>
<dbReference type="PANTHER" id="PTHR16684:SF11">
    <property type="entry name" value="CENTROMERE PROTEIN C"/>
    <property type="match status" value="1"/>
</dbReference>
<feature type="compositionally biased region" description="Polar residues" evidence="7">
    <location>
        <begin position="130"/>
        <end position="139"/>
    </location>
</feature>
<dbReference type="GO" id="GO:0051315">
    <property type="term" value="P:attachment of mitotic spindle microtubules to kinetochore"/>
    <property type="evidence" value="ECO:0007669"/>
    <property type="project" value="TreeGrafter"/>
</dbReference>
<evidence type="ECO:0000256" key="6">
    <source>
        <dbReference type="ARBA" id="ARBA00075033"/>
    </source>
</evidence>
<dbReference type="InterPro" id="IPR011051">
    <property type="entry name" value="RmlC_Cupin_sf"/>
</dbReference>
<dbReference type="GO" id="GO:0051382">
    <property type="term" value="P:kinetochore assembly"/>
    <property type="evidence" value="ECO:0007669"/>
    <property type="project" value="InterPro"/>
</dbReference>
<evidence type="ECO:0000256" key="3">
    <source>
        <dbReference type="ARBA" id="ARBA00023125"/>
    </source>
</evidence>
<dbReference type="EMBL" id="KI669496">
    <property type="protein sequence ID" value="OCF36328.1"/>
    <property type="molecule type" value="Genomic_DNA"/>
</dbReference>
<dbReference type="FunFam" id="2.60.120.10:FF:000033">
    <property type="entry name" value="Centromere protein C 1"/>
    <property type="match status" value="1"/>
</dbReference>
<feature type="region of interest" description="Disordered" evidence="7">
    <location>
        <begin position="1"/>
        <end position="35"/>
    </location>
</feature>
<feature type="region of interest" description="Disordered" evidence="7">
    <location>
        <begin position="250"/>
        <end position="488"/>
    </location>
</feature>
<organism evidence="9 10">
    <name type="scientific">Kwoniella heveanensis BCC8398</name>
    <dbReference type="NCBI Taxonomy" id="1296120"/>
    <lineage>
        <taxon>Eukaryota</taxon>
        <taxon>Fungi</taxon>
        <taxon>Dikarya</taxon>
        <taxon>Basidiomycota</taxon>
        <taxon>Agaricomycotina</taxon>
        <taxon>Tremellomycetes</taxon>
        <taxon>Tremellales</taxon>
        <taxon>Cryptococcaceae</taxon>
        <taxon>Kwoniella</taxon>
    </lineage>
</organism>
<reference evidence="10" key="2">
    <citation type="submission" date="2013-12" db="EMBL/GenBank/DDBJ databases">
        <title>Evolution of pathogenesis and genome organization in the Tremellales.</title>
        <authorList>
            <person name="Cuomo C."/>
            <person name="Litvintseva A."/>
            <person name="Heitman J."/>
            <person name="Chen Y."/>
            <person name="Sun S."/>
            <person name="Springer D."/>
            <person name="Dromer F."/>
            <person name="Young S."/>
            <person name="Zeng Q."/>
            <person name="Chapman S."/>
            <person name="Gujja S."/>
            <person name="Saif S."/>
            <person name="Birren B."/>
        </authorList>
    </citation>
    <scope>NUCLEOTIDE SEQUENCE [LARGE SCALE GENOMIC DNA]</scope>
    <source>
        <strain evidence="10">BCC8398</strain>
    </source>
</reference>
<feature type="compositionally biased region" description="Polar residues" evidence="7">
    <location>
        <begin position="741"/>
        <end position="753"/>
    </location>
</feature>
<protein>
    <recommendedName>
        <fullName evidence="6">CENP-C homolog</fullName>
    </recommendedName>
</protein>
<dbReference type="Gene3D" id="2.60.120.10">
    <property type="entry name" value="Jelly Rolls"/>
    <property type="match status" value="1"/>
</dbReference>
<comment type="subcellular location">
    <subcellularLocation>
        <location evidence="1">Nucleus</location>
    </subcellularLocation>
</comment>
<dbReference type="InterPro" id="IPR014710">
    <property type="entry name" value="RmlC-like_jellyroll"/>
</dbReference>
<keyword evidence="10" id="KW-1185">Reference proteome</keyword>
<evidence type="ECO:0000256" key="2">
    <source>
        <dbReference type="ARBA" id="ARBA00010291"/>
    </source>
</evidence>
<comment type="similarity">
    <text evidence="2">Belongs to the CENP-C/MIF2 family.</text>
</comment>
<evidence type="ECO:0000259" key="8">
    <source>
        <dbReference type="Pfam" id="PF11699"/>
    </source>
</evidence>
<dbReference type="CDD" id="cd06993">
    <property type="entry name" value="cupin_CENP-C_C"/>
    <property type="match status" value="1"/>
</dbReference>
<dbReference type="AlphaFoldDB" id="A0A1B9GZ68"/>
<feature type="compositionally biased region" description="Basic residues" evidence="7">
    <location>
        <begin position="545"/>
        <end position="554"/>
    </location>
</feature>
<dbReference type="GO" id="GO:0019237">
    <property type="term" value="F:centromeric DNA binding"/>
    <property type="evidence" value="ECO:0007669"/>
    <property type="project" value="InterPro"/>
</dbReference>
<evidence type="ECO:0000256" key="4">
    <source>
        <dbReference type="ARBA" id="ARBA00023242"/>
    </source>
</evidence>
<feature type="region of interest" description="Disordered" evidence="7">
    <location>
        <begin position="129"/>
        <end position="155"/>
    </location>
</feature>
<dbReference type="InterPro" id="IPR028386">
    <property type="entry name" value="CENP-C/Mif2/cnp3"/>
</dbReference>
<feature type="compositionally biased region" description="Low complexity" evidence="7">
    <location>
        <begin position="198"/>
        <end position="209"/>
    </location>
</feature>
<dbReference type="Proteomes" id="UP000092666">
    <property type="component" value="Unassembled WGS sequence"/>
</dbReference>
<feature type="compositionally biased region" description="Polar residues" evidence="7">
    <location>
        <begin position="324"/>
        <end position="336"/>
    </location>
</feature>
<dbReference type="OrthoDB" id="1939643at2759"/>
<dbReference type="PANTHER" id="PTHR16684">
    <property type="entry name" value="CENTROMERE PROTEIN C"/>
    <property type="match status" value="1"/>
</dbReference>
<dbReference type="InterPro" id="IPR025974">
    <property type="entry name" value="Mif2/CENP-C_cupin"/>
</dbReference>
<dbReference type="GO" id="GO:0051455">
    <property type="term" value="P:spindle attachment to meiosis I kinetochore"/>
    <property type="evidence" value="ECO:0007669"/>
    <property type="project" value="TreeGrafter"/>
</dbReference>
<reference evidence="9 10" key="1">
    <citation type="submission" date="2013-07" db="EMBL/GenBank/DDBJ databases">
        <title>The Genome Sequence of Cryptococcus heveanensis BCC8398.</title>
        <authorList>
            <consortium name="The Broad Institute Genome Sequencing Platform"/>
            <person name="Cuomo C."/>
            <person name="Litvintseva A."/>
            <person name="Chen Y."/>
            <person name="Heitman J."/>
            <person name="Sun S."/>
            <person name="Springer D."/>
            <person name="Dromer F."/>
            <person name="Young S.K."/>
            <person name="Zeng Q."/>
            <person name="Gargeya S."/>
            <person name="Fitzgerald M."/>
            <person name="Abouelleil A."/>
            <person name="Alvarado L."/>
            <person name="Berlin A.M."/>
            <person name="Chapman S.B."/>
            <person name="Dewar J."/>
            <person name="Goldberg J."/>
            <person name="Griggs A."/>
            <person name="Gujja S."/>
            <person name="Hansen M."/>
            <person name="Howarth C."/>
            <person name="Imamovic A."/>
            <person name="Larimer J."/>
            <person name="McCowan C."/>
            <person name="Murphy C."/>
            <person name="Pearson M."/>
            <person name="Priest M."/>
            <person name="Roberts A."/>
            <person name="Saif S."/>
            <person name="Shea T."/>
            <person name="Sykes S."/>
            <person name="Wortman J."/>
            <person name="Nusbaum C."/>
            <person name="Birren B."/>
        </authorList>
    </citation>
    <scope>NUCLEOTIDE SEQUENCE [LARGE SCALE GENOMIC DNA]</scope>
    <source>
        <strain evidence="9 10">BCC8398</strain>
    </source>
</reference>
<dbReference type="GO" id="GO:0005634">
    <property type="term" value="C:nucleus"/>
    <property type="evidence" value="ECO:0007669"/>
    <property type="project" value="UniProtKB-SubCell"/>
</dbReference>
<evidence type="ECO:0000256" key="1">
    <source>
        <dbReference type="ARBA" id="ARBA00004123"/>
    </source>
</evidence>
<dbReference type="Pfam" id="PF11699">
    <property type="entry name" value="CENP-C_C"/>
    <property type="match status" value="1"/>
</dbReference>
<feature type="region of interest" description="Disordered" evidence="7">
    <location>
        <begin position="537"/>
        <end position="594"/>
    </location>
</feature>
<dbReference type="GO" id="GO:0000776">
    <property type="term" value="C:kinetochore"/>
    <property type="evidence" value="ECO:0007669"/>
    <property type="project" value="InterPro"/>
</dbReference>
<keyword evidence="3" id="KW-0238">DNA-binding</keyword>
<evidence type="ECO:0000313" key="10">
    <source>
        <dbReference type="Proteomes" id="UP000092666"/>
    </source>
</evidence>
<dbReference type="SUPFAM" id="SSF51182">
    <property type="entry name" value="RmlC-like cupins"/>
    <property type="match status" value="1"/>
</dbReference>
<evidence type="ECO:0000313" key="9">
    <source>
        <dbReference type="EMBL" id="OCF36328.1"/>
    </source>
</evidence>
<gene>
    <name evidence="9" type="ORF">I316_02203</name>
</gene>